<dbReference type="Gene3D" id="1.20.1280.290">
    <property type="match status" value="1"/>
</dbReference>
<dbReference type="Proteomes" id="UP000193396">
    <property type="component" value="Unassembled WGS sequence"/>
</dbReference>
<evidence type="ECO:0000313" key="7">
    <source>
        <dbReference type="Proteomes" id="UP000193396"/>
    </source>
</evidence>
<evidence type="ECO:0000256" key="2">
    <source>
        <dbReference type="ARBA" id="ARBA00022692"/>
    </source>
</evidence>
<evidence type="ECO:0000256" key="3">
    <source>
        <dbReference type="ARBA" id="ARBA00022989"/>
    </source>
</evidence>
<dbReference type="GO" id="GO:0016020">
    <property type="term" value="C:membrane"/>
    <property type="evidence" value="ECO:0007669"/>
    <property type="project" value="UniProtKB-SubCell"/>
</dbReference>
<feature type="transmembrane region" description="Helical" evidence="5">
    <location>
        <begin position="64"/>
        <end position="81"/>
    </location>
</feature>
<evidence type="ECO:0000256" key="1">
    <source>
        <dbReference type="ARBA" id="ARBA00004141"/>
    </source>
</evidence>
<evidence type="ECO:0000313" key="6">
    <source>
        <dbReference type="EMBL" id="OSQ48131.1"/>
    </source>
</evidence>
<keyword evidence="2 5" id="KW-0812">Transmembrane</keyword>
<dbReference type="InterPro" id="IPR006603">
    <property type="entry name" value="PQ-loop_rpt"/>
</dbReference>
<dbReference type="EMBL" id="JFKB01000006">
    <property type="protein sequence ID" value="OSQ48131.1"/>
    <property type="molecule type" value="Genomic_DNA"/>
</dbReference>
<name>A0A1Y2LDN1_9PROT</name>
<protein>
    <submittedName>
        <fullName evidence="6">Membrane protein</fullName>
    </submittedName>
</protein>
<dbReference type="GO" id="GO:0051119">
    <property type="term" value="F:sugar transmembrane transporter activity"/>
    <property type="evidence" value="ECO:0007669"/>
    <property type="project" value="InterPro"/>
</dbReference>
<evidence type="ECO:0000256" key="5">
    <source>
        <dbReference type="SAM" id="Phobius"/>
    </source>
</evidence>
<dbReference type="Pfam" id="PF04193">
    <property type="entry name" value="PQ-loop"/>
    <property type="match status" value="1"/>
</dbReference>
<comment type="caution">
    <text evidence="6">The sequence shown here is derived from an EMBL/GenBank/DDBJ whole genome shotgun (WGS) entry which is preliminary data.</text>
</comment>
<sequence>MVLTFETVLGLVAGSLTTLAFLPQVVRTWRTRSTADISLVMFLVLCSGIALWLVYGLVRGDWPVIIANGLTLVLASTILFFKIRHG</sequence>
<keyword evidence="4 5" id="KW-0472">Membrane</keyword>
<evidence type="ECO:0000256" key="4">
    <source>
        <dbReference type="ARBA" id="ARBA00023136"/>
    </source>
</evidence>
<dbReference type="OrthoDB" id="9814012at2"/>
<comment type="subcellular location">
    <subcellularLocation>
        <location evidence="1">Membrane</location>
        <topology evidence="1">Multi-pass membrane protein</topology>
    </subcellularLocation>
</comment>
<gene>
    <name evidence="6" type="ORF">TALK_09785</name>
</gene>
<feature type="transmembrane region" description="Helical" evidence="5">
    <location>
        <begin position="6"/>
        <end position="26"/>
    </location>
</feature>
<dbReference type="NCBIfam" id="NF037968">
    <property type="entry name" value="SemiSWEET_2"/>
    <property type="match status" value="1"/>
</dbReference>
<reference evidence="6 7" key="1">
    <citation type="submission" date="2014-03" db="EMBL/GenBank/DDBJ databases">
        <title>The draft genome sequence of Thalassospira alkalitolerans JCM 18968.</title>
        <authorList>
            <person name="Lai Q."/>
            <person name="Shao Z."/>
        </authorList>
    </citation>
    <scope>NUCLEOTIDE SEQUENCE [LARGE SCALE GENOMIC DNA]</scope>
    <source>
        <strain evidence="6 7">JCM 18968</strain>
    </source>
</reference>
<dbReference type="AlphaFoldDB" id="A0A1Y2LDN1"/>
<proteinExistence type="predicted"/>
<feature type="transmembrane region" description="Helical" evidence="5">
    <location>
        <begin position="38"/>
        <end position="58"/>
    </location>
</feature>
<keyword evidence="3 5" id="KW-1133">Transmembrane helix</keyword>
<keyword evidence="7" id="KW-1185">Reference proteome</keyword>
<accession>A0A1Y2LDN1</accession>
<organism evidence="6 7">
    <name type="scientific">Thalassospira alkalitolerans</name>
    <dbReference type="NCBI Taxonomy" id="1293890"/>
    <lineage>
        <taxon>Bacteria</taxon>
        <taxon>Pseudomonadati</taxon>
        <taxon>Pseudomonadota</taxon>
        <taxon>Alphaproteobacteria</taxon>
        <taxon>Rhodospirillales</taxon>
        <taxon>Thalassospiraceae</taxon>
        <taxon>Thalassospira</taxon>
    </lineage>
</organism>
<dbReference type="InterPro" id="IPR047662">
    <property type="entry name" value="SemiSWEET"/>
</dbReference>